<dbReference type="Proteomes" id="UP000046090">
    <property type="component" value="Unassembled WGS sequence"/>
</dbReference>
<evidence type="ECO:0000313" key="5">
    <source>
        <dbReference type="EMBL" id="CRI34829.1"/>
    </source>
</evidence>
<proteinExistence type="predicted"/>
<dbReference type="InterPro" id="IPR036188">
    <property type="entry name" value="FAD/NAD-bd_sf"/>
</dbReference>
<protein>
    <submittedName>
        <fullName evidence="5">L-2-hydroxyglutarate oxidase</fullName>
        <ecNumber evidence="5">1.1.3.15</ecNumber>
    </submittedName>
</protein>
<keyword evidence="3" id="KW-0274">FAD</keyword>
<comment type="cofactor">
    <cofactor evidence="1">
        <name>FAD</name>
        <dbReference type="ChEBI" id="CHEBI:57692"/>
    </cofactor>
</comment>
<dbReference type="STRING" id="1216962.BN341_13520"/>
<gene>
    <name evidence="5" type="ORF">HHE01_06300</name>
</gene>
<keyword evidence="2" id="KW-0285">Flavoprotein</keyword>
<dbReference type="PANTHER" id="PTHR43104:SF2">
    <property type="entry name" value="L-2-HYDROXYGLUTARATE DEHYDROGENASE, MITOCHONDRIAL"/>
    <property type="match status" value="1"/>
</dbReference>
<name>A0A0K2XZV2_HELHE</name>
<accession>A0A0K2XZV2</accession>
<sequence>MLLEKEATSALHQMGRNSGVIHAGVYYTPGSLKARFYW</sequence>
<dbReference type="PANTHER" id="PTHR43104">
    <property type="entry name" value="L-2-HYDROXYGLUTARATE DEHYDROGENASE, MITOCHONDRIAL"/>
    <property type="match status" value="1"/>
</dbReference>
<evidence type="ECO:0000256" key="1">
    <source>
        <dbReference type="ARBA" id="ARBA00001974"/>
    </source>
</evidence>
<evidence type="ECO:0000256" key="2">
    <source>
        <dbReference type="ARBA" id="ARBA00022630"/>
    </source>
</evidence>
<dbReference type="GO" id="GO:0005737">
    <property type="term" value="C:cytoplasm"/>
    <property type="evidence" value="ECO:0007669"/>
    <property type="project" value="TreeGrafter"/>
</dbReference>
<dbReference type="EC" id="1.1.3.15" evidence="5"/>
<dbReference type="AlphaFoldDB" id="A0A0K2XZV2"/>
<evidence type="ECO:0000256" key="3">
    <source>
        <dbReference type="ARBA" id="ARBA00022827"/>
    </source>
</evidence>
<keyword evidence="6" id="KW-1185">Reference proteome</keyword>
<dbReference type="GO" id="GO:0047545">
    <property type="term" value="F:(S)-2-hydroxyglutarate dehydrogenase activity"/>
    <property type="evidence" value="ECO:0007669"/>
    <property type="project" value="TreeGrafter"/>
</dbReference>
<dbReference type="EMBL" id="CDMK01000002">
    <property type="protein sequence ID" value="CRI34829.1"/>
    <property type="molecule type" value="Genomic_DNA"/>
</dbReference>
<evidence type="ECO:0000256" key="4">
    <source>
        <dbReference type="ARBA" id="ARBA00023002"/>
    </source>
</evidence>
<organism evidence="5 6">
    <name type="scientific">Helicobacter heilmannii</name>
    <dbReference type="NCBI Taxonomy" id="35817"/>
    <lineage>
        <taxon>Bacteria</taxon>
        <taxon>Pseudomonadati</taxon>
        <taxon>Campylobacterota</taxon>
        <taxon>Epsilonproteobacteria</taxon>
        <taxon>Campylobacterales</taxon>
        <taxon>Helicobacteraceae</taxon>
        <taxon>Helicobacter</taxon>
    </lineage>
</organism>
<dbReference type="GO" id="GO:0003973">
    <property type="term" value="F:(S)-2-hydroxy-acid oxidase activity"/>
    <property type="evidence" value="ECO:0007669"/>
    <property type="project" value="UniProtKB-EC"/>
</dbReference>
<reference evidence="6" key="1">
    <citation type="submission" date="2014-12" db="EMBL/GenBank/DDBJ databases">
        <authorList>
            <person name="Smet A."/>
        </authorList>
    </citation>
    <scope>NUCLEOTIDE SEQUENCE [LARGE SCALE GENOMIC DNA]</scope>
</reference>
<dbReference type="Gene3D" id="3.50.50.60">
    <property type="entry name" value="FAD/NAD(P)-binding domain"/>
    <property type="match status" value="1"/>
</dbReference>
<keyword evidence="4 5" id="KW-0560">Oxidoreductase</keyword>
<evidence type="ECO:0000313" key="6">
    <source>
        <dbReference type="Proteomes" id="UP000046090"/>
    </source>
</evidence>